<keyword evidence="2" id="KW-1185">Reference proteome</keyword>
<dbReference type="Proteomes" id="UP000094313">
    <property type="component" value="Chromosome"/>
</dbReference>
<organism evidence="1 2">
    <name type="scientific">Pedobacter steynii</name>
    <dbReference type="NCBI Taxonomy" id="430522"/>
    <lineage>
        <taxon>Bacteria</taxon>
        <taxon>Pseudomonadati</taxon>
        <taxon>Bacteroidota</taxon>
        <taxon>Sphingobacteriia</taxon>
        <taxon>Sphingobacteriales</taxon>
        <taxon>Sphingobacteriaceae</taxon>
        <taxon>Pedobacter</taxon>
    </lineage>
</organism>
<dbReference type="AlphaFoldDB" id="A0A1D7QEG0"/>
<protein>
    <recommendedName>
        <fullName evidence="3">DUF4249 domain-containing protein</fullName>
    </recommendedName>
</protein>
<evidence type="ECO:0000313" key="1">
    <source>
        <dbReference type="EMBL" id="AOM77071.1"/>
    </source>
</evidence>
<name>A0A1D7QEG0_9SPHI</name>
<dbReference type="Pfam" id="PF14054">
    <property type="entry name" value="DUF4249"/>
    <property type="match status" value="1"/>
</dbReference>
<reference evidence="1 2" key="1">
    <citation type="submission" date="2016-08" db="EMBL/GenBank/DDBJ databases">
        <authorList>
            <person name="Seilhamer J.J."/>
        </authorList>
    </citation>
    <scope>NUCLEOTIDE SEQUENCE [LARGE SCALE GENOMIC DNA]</scope>
    <source>
        <strain evidence="1 2">DX4</strain>
    </source>
</reference>
<dbReference type="EMBL" id="CP017141">
    <property type="protein sequence ID" value="AOM77071.1"/>
    <property type="molecule type" value="Genomic_DNA"/>
</dbReference>
<gene>
    <name evidence="1" type="ORF">BFS30_07760</name>
</gene>
<accession>A0A1D7QEG0</accession>
<proteinExistence type="predicted"/>
<evidence type="ECO:0008006" key="3">
    <source>
        <dbReference type="Google" id="ProtNLM"/>
    </source>
</evidence>
<sequence length="256" mass="28434">MLFSTFLWSCEKVVELKRADNEEKYVIEGTITNEPGVCSVLISKTKNFSDDNQFVGLGGAIVTIENKGTTVTLPEISPGIYKTTAINGSPGETYLLKVIVDEKTFSSSSTMPAVVPFEDFYLKPADFDKERTVTYVKYKDPLENRNYYWFQLFVNDKKQRNFALMNDDFTPGQEVNTSVIFQNTTDDLSRDFKKGDKLGVEMHSVDASAYLYLFSLGNAEGSDNGASPANPLSNITGGALGYFSAHTVQKRTLVIP</sequence>
<dbReference type="KEGG" id="psty:BFS30_07760"/>
<dbReference type="InterPro" id="IPR025345">
    <property type="entry name" value="DUF4249"/>
</dbReference>
<evidence type="ECO:0000313" key="2">
    <source>
        <dbReference type="Proteomes" id="UP000094313"/>
    </source>
</evidence>